<dbReference type="KEGG" id="plei:Q9312_03025"/>
<proteinExistence type="predicted"/>
<dbReference type="InterPro" id="IPR025506">
    <property type="entry name" value="Abi_alpha"/>
</dbReference>
<evidence type="ECO:0000313" key="2">
    <source>
        <dbReference type="Proteomes" id="UP001239782"/>
    </source>
</evidence>
<organism evidence="1 2">
    <name type="scientific">Pleionea litopenaei</name>
    <dbReference type="NCBI Taxonomy" id="3070815"/>
    <lineage>
        <taxon>Bacteria</taxon>
        <taxon>Pseudomonadati</taxon>
        <taxon>Pseudomonadota</taxon>
        <taxon>Gammaproteobacteria</taxon>
        <taxon>Oceanospirillales</taxon>
        <taxon>Pleioneaceae</taxon>
        <taxon>Pleionea</taxon>
    </lineage>
</organism>
<accession>A0AA51RUK3</accession>
<evidence type="ECO:0000313" key="1">
    <source>
        <dbReference type="EMBL" id="WMS87901.1"/>
    </source>
</evidence>
<keyword evidence="2" id="KW-1185">Reference proteome</keyword>
<gene>
    <name evidence="1" type="ORF">Q9312_03025</name>
</gene>
<dbReference type="RefSeq" id="WP_309203061.1">
    <property type="nucleotide sequence ID" value="NZ_CP133548.1"/>
</dbReference>
<protein>
    <submittedName>
        <fullName evidence="1">Abi-alpha family protein</fullName>
    </submittedName>
</protein>
<dbReference type="Pfam" id="PF14337">
    <property type="entry name" value="Abi_alpha"/>
    <property type="match status" value="1"/>
</dbReference>
<reference evidence="1 2" key="1">
    <citation type="submission" date="2023-08" db="EMBL/GenBank/DDBJ databases">
        <title>Pleionea litopenaei sp. nov., isolated from stomach of juvenile Litopenaeus vannamei.</title>
        <authorList>
            <person name="Rho A.M."/>
            <person name="Hwang C.Y."/>
        </authorList>
    </citation>
    <scope>NUCLEOTIDE SEQUENCE [LARGE SCALE GENOMIC DNA]</scope>
    <source>
        <strain evidence="1 2">HL-JVS1</strain>
    </source>
</reference>
<sequence>MKEESKAIQELAKTASKGIEASEKLGGFLSKVLGDGFVELGSAFSDWAKAYRYKNLLKLSDEIEQIHAERKLMGKAINILPKHALPILQEASLEDDDDVRSLWAGLIANATDPNVRFQIKKLYLEILSSLDPIDTVILICLQKLETEEKYSFISGNQLNSEEISRLVGKEEEDVKLSLSSLFRHGLIIDSWEQTIDSMDRGYSGFRVNNPKSNYRLSHLGTTLLDGCKTN</sequence>
<dbReference type="EMBL" id="CP133548">
    <property type="protein sequence ID" value="WMS87901.1"/>
    <property type="molecule type" value="Genomic_DNA"/>
</dbReference>
<dbReference type="Proteomes" id="UP001239782">
    <property type="component" value="Chromosome"/>
</dbReference>
<name>A0AA51RUK3_9GAMM</name>
<dbReference type="AlphaFoldDB" id="A0AA51RUK3"/>